<dbReference type="Pfam" id="PF05834">
    <property type="entry name" value="Lycopene_cycl"/>
    <property type="match status" value="1"/>
</dbReference>
<evidence type="ECO:0000256" key="1">
    <source>
        <dbReference type="ARBA" id="ARBA00006599"/>
    </source>
</evidence>
<dbReference type="RefSeq" id="WP_021237276.1">
    <property type="nucleotide sequence ID" value="NZ_ATHO01000041.1"/>
</dbReference>
<gene>
    <name evidence="2" type="ORF">L288_04875</name>
</gene>
<dbReference type="Gene3D" id="3.50.50.60">
    <property type="entry name" value="FAD/NAD(P)-binding domain"/>
    <property type="match status" value="1"/>
</dbReference>
<comment type="similarity">
    <text evidence="1">Belongs to the lycopene cyclase family.</text>
</comment>
<keyword evidence="3" id="KW-1185">Reference proteome</keyword>
<dbReference type="GO" id="GO:0045436">
    <property type="term" value="F:lycopene beta cyclase activity"/>
    <property type="evidence" value="ECO:0007669"/>
    <property type="project" value="InterPro"/>
</dbReference>
<dbReference type="PATRIC" id="fig|1329909.3.peg.933"/>
<evidence type="ECO:0008006" key="4">
    <source>
        <dbReference type="Google" id="ProtNLM"/>
    </source>
</evidence>
<dbReference type="EMBL" id="ATHO01000041">
    <property type="protein sequence ID" value="EQB10084.1"/>
    <property type="molecule type" value="Genomic_DNA"/>
</dbReference>
<dbReference type="InterPro" id="IPR036188">
    <property type="entry name" value="FAD/NAD-bd_sf"/>
</dbReference>
<dbReference type="NCBIfam" id="TIGR01789">
    <property type="entry name" value="lycopene_cycl"/>
    <property type="match status" value="1"/>
</dbReference>
<reference evidence="2 3" key="1">
    <citation type="journal article" date="2013" name="Genome Announc.">
        <title>Draft Genome Sequence of Sphingobium quisquiliarum Strain P25T, a Novel Hexachlorocyclohexane (HCH)-Degrading Bacterium Isolated from an HCH Dumpsite.</title>
        <authorList>
            <person name="Kumar Singh A."/>
            <person name="Sangwan N."/>
            <person name="Sharma A."/>
            <person name="Gupta V."/>
            <person name="Khurana J.P."/>
            <person name="Lal R."/>
        </authorList>
    </citation>
    <scope>NUCLEOTIDE SEQUENCE [LARGE SCALE GENOMIC DNA]</scope>
    <source>
        <strain evidence="2 3">P25</strain>
    </source>
</reference>
<dbReference type="SUPFAM" id="SSF51905">
    <property type="entry name" value="FAD/NAD(P)-binding domain"/>
    <property type="match status" value="1"/>
</dbReference>
<dbReference type="NCBIfam" id="TIGR01790">
    <property type="entry name" value="carotene-cycl"/>
    <property type="match status" value="1"/>
</dbReference>
<organism evidence="2 3">
    <name type="scientific">Sphingobium quisquiliarum P25</name>
    <dbReference type="NCBI Taxonomy" id="1329909"/>
    <lineage>
        <taxon>Bacteria</taxon>
        <taxon>Pseudomonadati</taxon>
        <taxon>Pseudomonadota</taxon>
        <taxon>Alphaproteobacteria</taxon>
        <taxon>Sphingomonadales</taxon>
        <taxon>Sphingomonadaceae</taxon>
        <taxon>Sphingobium</taxon>
    </lineage>
</organism>
<evidence type="ECO:0000313" key="2">
    <source>
        <dbReference type="EMBL" id="EQB10084.1"/>
    </source>
</evidence>
<accession>T0IK94</accession>
<sequence length="383" mass="42535">MADNLDCDLAIIGGGLAGSLAAFAFARLRPEVRLLLVEREGALGGNHIWSFFDGDVPAQDRWLIDPLITHRWPQGHEVRFPGYVRRLDTPYNSIASGRLDAYGRNLLDGSLLLDADVTDVGPDHVALSDGRMINARAVLDARGGGDLSALQCGWQKFVGHALLMKVPHGVERPVIMDAAVDQRDGYRFVYLLPWDEHTLFVEDTYYSDTPDLDVSALDARIAAYADAQGWEVEAVVHRESGVLPVAQGGDFDRFWPPQDPVARAGVRGGLFHPMTGYSLPDAVAFALWLVEQPLEGLAAATRARAAAHWRSGGFYRMLARMLFRAAAPDQRWRVFQRFYRLDPRLVGRFYSGRSTLRDRIRILCGKPPVPIRSAMRAVLNPHA</sequence>
<name>T0IK94_9SPHN</name>
<dbReference type="GO" id="GO:0016117">
    <property type="term" value="P:carotenoid biosynthetic process"/>
    <property type="evidence" value="ECO:0007669"/>
    <property type="project" value="InterPro"/>
</dbReference>
<dbReference type="AlphaFoldDB" id="T0IK94"/>
<dbReference type="InterPro" id="IPR008461">
    <property type="entry name" value="CrtY"/>
</dbReference>
<proteinExistence type="inferred from homology"/>
<dbReference type="GO" id="GO:0016705">
    <property type="term" value="F:oxidoreductase activity, acting on paired donors, with incorporation or reduction of molecular oxygen"/>
    <property type="evidence" value="ECO:0007669"/>
    <property type="project" value="InterPro"/>
</dbReference>
<dbReference type="Proteomes" id="UP000015525">
    <property type="component" value="Unassembled WGS sequence"/>
</dbReference>
<evidence type="ECO:0000313" key="3">
    <source>
        <dbReference type="Proteomes" id="UP000015525"/>
    </source>
</evidence>
<comment type="caution">
    <text evidence="2">The sequence shown here is derived from an EMBL/GenBank/DDBJ whole genome shotgun (WGS) entry which is preliminary data.</text>
</comment>
<dbReference type="InterPro" id="IPR010108">
    <property type="entry name" value="Lycopene_cyclase_b/e"/>
</dbReference>
<protein>
    <recommendedName>
        <fullName evidence="4">Lycopene cyclase</fullName>
    </recommendedName>
</protein>